<dbReference type="Proteomes" id="UP001501705">
    <property type="component" value="Unassembled WGS sequence"/>
</dbReference>
<feature type="compositionally biased region" description="Low complexity" evidence="1">
    <location>
        <begin position="29"/>
        <end position="52"/>
    </location>
</feature>
<proteinExistence type="predicted"/>
<accession>A0ABN2DMX3</accession>
<evidence type="ECO:0000256" key="2">
    <source>
        <dbReference type="SAM" id="SignalP"/>
    </source>
</evidence>
<feature type="chain" id="PRO_5045979706" description="Lipoprotein" evidence="2">
    <location>
        <begin position="22"/>
        <end position="200"/>
    </location>
</feature>
<keyword evidence="4" id="KW-1185">Reference proteome</keyword>
<comment type="caution">
    <text evidence="3">The sequence shown here is derived from an EMBL/GenBank/DDBJ whole genome shotgun (WGS) entry which is preliminary data.</text>
</comment>
<evidence type="ECO:0000313" key="4">
    <source>
        <dbReference type="Proteomes" id="UP001501705"/>
    </source>
</evidence>
<feature type="signal peptide" evidence="2">
    <location>
        <begin position="1"/>
        <end position="21"/>
    </location>
</feature>
<feature type="region of interest" description="Disordered" evidence="1">
    <location>
        <begin position="22"/>
        <end position="52"/>
    </location>
</feature>
<keyword evidence="2" id="KW-0732">Signal</keyword>
<evidence type="ECO:0008006" key="5">
    <source>
        <dbReference type="Google" id="ProtNLM"/>
    </source>
</evidence>
<protein>
    <recommendedName>
        <fullName evidence="5">Lipoprotein</fullName>
    </recommendedName>
</protein>
<name>A0ABN2DMX3_9ACTN</name>
<dbReference type="PROSITE" id="PS51257">
    <property type="entry name" value="PROKAR_LIPOPROTEIN"/>
    <property type="match status" value="1"/>
</dbReference>
<organism evidence="3 4">
    <name type="scientific">Kribbella hippodromi</name>
    <dbReference type="NCBI Taxonomy" id="434347"/>
    <lineage>
        <taxon>Bacteria</taxon>
        <taxon>Bacillati</taxon>
        <taxon>Actinomycetota</taxon>
        <taxon>Actinomycetes</taxon>
        <taxon>Propionibacteriales</taxon>
        <taxon>Kribbellaceae</taxon>
        <taxon>Kribbella</taxon>
    </lineage>
</organism>
<evidence type="ECO:0000256" key="1">
    <source>
        <dbReference type="SAM" id="MobiDB-lite"/>
    </source>
</evidence>
<dbReference type="EMBL" id="BAAAPH010000012">
    <property type="protein sequence ID" value="GAA1579158.1"/>
    <property type="molecule type" value="Genomic_DNA"/>
</dbReference>
<gene>
    <name evidence="3" type="ORF">GCM10009804_39560</name>
</gene>
<evidence type="ECO:0000313" key="3">
    <source>
        <dbReference type="EMBL" id="GAA1579158.1"/>
    </source>
</evidence>
<dbReference type="RefSeq" id="WP_344235046.1">
    <property type="nucleotide sequence ID" value="NZ_BAAAPH010000012.1"/>
</dbReference>
<reference evidence="3 4" key="1">
    <citation type="journal article" date="2019" name="Int. J. Syst. Evol. Microbiol.">
        <title>The Global Catalogue of Microorganisms (GCM) 10K type strain sequencing project: providing services to taxonomists for standard genome sequencing and annotation.</title>
        <authorList>
            <consortium name="The Broad Institute Genomics Platform"/>
            <consortium name="The Broad Institute Genome Sequencing Center for Infectious Disease"/>
            <person name="Wu L."/>
            <person name="Ma J."/>
        </authorList>
    </citation>
    <scope>NUCLEOTIDE SEQUENCE [LARGE SCALE GENOMIC DNA]</scope>
    <source>
        <strain evidence="3 4">JCM 15572</strain>
    </source>
</reference>
<sequence>MPRQPLLTAATLTLLTLTACTHSPEAGQPNTTPTTPTTTSNPTPTPSSPTWTTEQQTAITAAKARYTVARAAVNAAFKQPAKATTSALETAGNGGSWMTAVAGQLDFQIEHGWYQTGDATVTSLEVRSVNLDLEQPEVKLTSCIDSSRVVSRYLSSGKPVPVASDNGSHHRFESRLVYAKSAKTGQKMWFLVDEKTTKPC</sequence>